<dbReference type="Gene3D" id="1.10.10.160">
    <property type="match status" value="1"/>
</dbReference>
<dbReference type="PANTHER" id="PTHR21529:SF4">
    <property type="entry name" value="TPR AND ANKYRIN REPEAT-CONTAINING PROTEIN 1"/>
    <property type="match status" value="1"/>
</dbReference>
<dbReference type="InterPro" id="IPR027417">
    <property type="entry name" value="P-loop_NTPase"/>
</dbReference>
<protein>
    <submittedName>
        <fullName evidence="8">Ankyrin repeat domain-containing protein</fullName>
    </submittedName>
</protein>
<dbReference type="InterPro" id="IPR036770">
    <property type="entry name" value="Ankyrin_rpt-contain_sf"/>
</dbReference>
<keyword evidence="1 5" id="KW-0547">Nucleotide-binding</keyword>
<keyword evidence="3 5" id="KW-0347">Helicase</keyword>
<keyword evidence="9" id="KW-1185">Reference proteome</keyword>
<evidence type="ECO:0000256" key="3">
    <source>
        <dbReference type="ARBA" id="ARBA00022806"/>
    </source>
</evidence>
<gene>
    <name evidence="8" type="ORF">QTG54_009707</name>
</gene>
<dbReference type="Gene3D" id="1.25.40.20">
    <property type="entry name" value="Ankyrin repeat-containing domain"/>
    <property type="match status" value="2"/>
</dbReference>
<evidence type="ECO:0000256" key="4">
    <source>
        <dbReference type="ARBA" id="ARBA00022840"/>
    </source>
</evidence>
<accession>A0AAD9DBQ7</accession>
<feature type="compositionally biased region" description="Basic and acidic residues" evidence="6">
    <location>
        <begin position="8"/>
        <end position="35"/>
    </location>
</feature>
<dbReference type="GO" id="GO:0005524">
    <property type="term" value="F:ATP binding"/>
    <property type="evidence" value="ECO:0007669"/>
    <property type="project" value="UniProtKB-UniRule"/>
</dbReference>
<keyword evidence="2 5" id="KW-0378">Hydrolase</keyword>
<dbReference type="Pfam" id="PF00612">
    <property type="entry name" value="IQ"/>
    <property type="match status" value="1"/>
</dbReference>
<sequence length="2470" mass="282082">MGKKSRKKGADKAARKDKLQSRREQQLVQRNRADSDDSDGGDYSTRFSNPNQREYFAGDRVWFIENRIYEADNPYTYRGIVKGVLPRGQLRIIPLQSIIDGDDLAVITIPKNKVFPDFQDFTLRFDVGDQVVCSCSPWSTAKVSYQWPIREIQSAGGLPVDASSDVTVPTYKCQVDLPGPGMTVPFVAAPEDLNYCIKLRPLSFRFKVGDSVVVNLFKAEQIGGRSGYKLVKNTWLRGKVTAVDVSKFETNYAVYECSLVGEGFACRIFDDKDENVARADADGRERLSDAIEQNCSRSHLNFLCGHFDIDVSVFRDLVVAKAIEFASSQALSWLHHDCDVDVLSMRDESGNNLFHQIAKSTNATRFIREVGRGSCIEGEELMLDLTKATGTNLHRELNNGEELWIQSLIKRGDVKALDAALSPHCGFAWNLCDILSPDRIQLLEKSVHESEDVLMRCIFDSFLSFRALYRQFNLYFRYFGFCTEEQILDNKNAAFWGDDANQSAKSLVRFCRDWCQHSSKKVVDLYHSCATEIVVKGSFRLFKLFYEADEDGFRHHVYNVKSKEDRGEYIQSELYELKDEGSKECDMNIEVDIFNACIIGRRELPPIRDKSWITVYQRSILQHATECDPQDCSSLYEHLQQFCKKLVKDVAGKKHYSIFFKRIALLEDDENVEGRQQILDYLIHKEESVELDVLQPLKHRQCWALRFMIEKRLLQVDTLARRNLQLIKASPDLLFLQDSRLEEMSVKCCLCFAAVQYDDLQSLEFLCQSSGIPVVVVGGWNLLHFAAYMGRIEIIAWISSQPAWELLVAQVCVRKEFQNAFPVHIAAIRGHLQACDLMIELKVPLEDSTGRLPEDYAKASPHQYVLDWAEKKGTPKILEADVKKILELLSDHASAVDDIKHFIEHSTCFVVNTWMECDYTTFDAAGPLGYSFGDVLHQCCSSLDVEIVAWICLRLFFRGSHDPCTYYSYMKFWVSEKQKQREKVIRLRNCYDKILEEGKINNEMYDELTKDLPSARELEQEQQQERARKTKETLTKNDLVNFATDQGHEFLSNELRKKWFKDLKCNEPLTYSILSSALNKGERLEVVRAKILRVNALLEVVKISRKELRQILARGGRVTEVQEILSIHSAATDALIREGYDTSTRTYHPPTGSFYDSSDFDPIDMAESLYSVEYDEGHPLRKQLLFMFGTGFDLSSIHIVLATEGYSELMSFCLSNFSGWTATMELDIVRISTYFGHSTIAEMFLSEGPKTLLSGASDRHSEAILGAGEALRYRDLVALVERFGSPSDPIDVLESEKDDDDEGLSESLVVTVLNGYVRQTFDRDTDNITTLKTLSFVVDKLEYSHDEVLLAMVLITRKLHTFTEIHCILDISKNVINMMGLQPIHRHERIRQLCKAVAEQTIPLVLFGNRAENIDEVSIILQWLGRMADSGIDIQHLMKGSRYPVAKVFANLQFTSGLRDLEQKQQREWSNFAIVKKGGSLIEIQGAVDRGDLKVHARDQGGLMLTHLSAAYDRVDLLEWLVVTKGMQLDSKDGEGRTALDIAQASKASKAMKWIAERNARTTITSFLRRTYHRALQKRRIKRSNNAAIVIQRYIRGYSTKKRYSGALSYRLEESKRFHAIWGHFLDAFPGFSTTCWSSIRGRLLDIQVGIDDDLFDETDERLRKAVDGAVEDDREDEDNSICDEDILNVDVIANDDDELSTEANDVAGNEWLSFQMTSHVVKFLQRGDKKYRSFFVRRMQQLARGERSRILQKPLKGSQSHIFETYLEQKSGHRILWTEEPSSPPRIVIWYVAKHKHVSRLMQLIDDSKSRSARQLMPQTLVDELQNEDLVAHDESQRENEITKDSWTPQLHLTEEERDIVEAEGTVLVLARSGTGKTVCICNRIEYDRQSRAGRDPTFTQLFVARSVRLCRYVEGAVGEDHRTSFSTFSRLLNDIETSLPVGHLKSFNPSNKMDFRRFKQELYTTNSSSNSKISALTLWTVIRTFIKGSIKAFQSPDGVLPRDEFVEVERLGKNRCRIPAELREQVYDEFRRYEAYIKEQKLWDDCDRVRHLIIQIKESKEVDPDAFGQVQKSKVYVDEVQDYTQLEMLVFFYLCGPNGLFLAGDPAQSVVEGTEFRFEEVRSVGHFVGSVMQKPKTVNINFRSHSGILNCAGGVLDLMFTHFPSSAKQLKKDKGLFQGSRPGVLLGANIDQLNTLLSDKLKGAVVLTHDDSASHWRRRLNDYKRVYGIREAKGLEFKTVIILDFFQDIPPSLQKPWRELVLNRAGQEFEYKHPLVGNILKLLYTGVTRCIEKLFFVETSSSTAGKATVRWLTQKGHGGEGSFATQNNIDDIEAMSMTADEFVGEGINNAELSQSVEDLDEVLLLLERASWCFEQADSTDLAAKARMQHSSVLFRRELETSRDQNVVQNHAVVEMRAAKMMESLSREGLFFEVLNCFDAVRPYLSAYASEQLERGLISDIVLAESEDR</sequence>
<dbReference type="Gene3D" id="3.40.50.300">
    <property type="entry name" value="P-loop containing nucleotide triphosphate hydrolases"/>
    <property type="match status" value="2"/>
</dbReference>
<dbReference type="InterPro" id="IPR013986">
    <property type="entry name" value="DExx_box_DNA_helicase_dom_sf"/>
</dbReference>
<keyword evidence="4 5" id="KW-0067">ATP-binding</keyword>
<dbReference type="PROSITE" id="PS50096">
    <property type="entry name" value="IQ"/>
    <property type="match status" value="1"/>
</dbReference>
<evidence type="ECO:0000313" key="9">
    <source>
        <dbReference type="Proteomes" id="UP001224775"/>
    </source>
</evidence>
<evidence type="ECO:0000256" key="1">
    <source>
        <dbReference type="ARBA" id="ARBA00022741"/>
    </source>
</evidence>
<reference evidence="8" key="1">
    <citation type="submission" date="2023-06" db="EMBL/GenBank/DDBJ databases">
        <title>Survivors Of The Sea: Transcriptome response of Skeletonema marinoi to long-term dormancy.</title>
        <authorList>
            <person name="Pinder M.I.M."/>
            <person name="Kourtchenko O."/>
            <person name="Robertson E.K."/>
            <person name="Larsson T."/>
            <person name="Maumus F."/>
            <person name="Osuna-Cruz C.M."/>
            <person name="Vancaester E."/>
            <person name="Stenow R."/>
            <person name="Vandepoele K."/>
            <person name="Ploug H."/>
            <person name="Bruchert V."/>
            <person name="Godhe A."/>
            <person name="Topel M."/>
        </authorList>
    </citation>
    <scope>NUCLEOTIDE SEQUENCE</scope>
    <source>
        <strain evidence="8">R05AC</strain>
    </source>
</reference>
<proteinExistence type="predicted"/>
<name>A0AAD9DBQ7_9STRA</name>
<feature type="domain" description="UvrD-like helicase ATP-binding" evidence="7">
    <location>
        <begin position="1851"/>
        <end position="2147"/>
    </location>
</feature>
<dbReference type="EMBL" id="JATAAI010000017">
    <property type="protein sequence ID" value="KAK1739948.1"/>
    <property type="molecule type" value="Genomic_DNA"/>
</dbReference>
<dbReference type="SUPFAM" id="SSF52540">
    <property type="entry name" value="P-loop containing nucleoside triphosphate hydrolases"/>
    <property type="match status" value="1"/>
</dbReference>
<dbReference type="Proteomes" id="UP001224775">
    <property type="component" value="Unassembled WGS sequence"/>
</dbReference>
<evidence type="ECO:0000259" key="7">
    <source>
        <dbReference type="PROSITE" id="PS51198"/>
    </source>
</evidence>
<dbReference type="GO" id="GO:0004386">
    <property type="term" value="F:helicase activity"/>
    <property type="evidence" value="ECO:0007669"/>
    <property type="project" value="UniProtKB-UniRule"/>
</dbReference>
<evidence type="ECO:0000313" key="8">
    <source>
        <dbReference type="EMBL" id="KAK1739948.1"/>
    </source>
</evidence>
<evidence type="ECO:0000256" key="6">
    <source>
        <dbReference type="SAM" id="MobiDB-lite"/>
    </source>
</evidence>
<dbReference type="InterPro" id="IPR039904">
    <property type="entry name" value="TRANK1"/>
</dbReference>
<evidence type="ECO:0000256" key="5">
    <source>
        <dbReference type="PROSITE-ProRule" id="PRU00560"/>
    </source>
</evidence>
<feature type="region of interest" description="Disordered" evidence="6">
    <location>
        <begin position="1"/>
        <end position="50"/>
    </location>
</feature>
<dbReference type="SUPFAM" id="SSF48403">
    <property type="entry name" value="Ankyrin repeat"/>
    <property type="match status" value="1"/>
</dbReference>
<dbReference type="InterPro" id="IPR000048">
    <property type="entry name" value="IQ_motif_EF-hand-BS"/>
</dbReference>
<comment type="caution">
    <text evidence="8">The sequence shown here is derived from an EMBL/GenBank/DDBJ whole genome shotgun (WGS) entry which is preliminary data.</text>
</comment>
<dbReference type="PANTHER" id="PTHR21529">
    <property type="entry name" value="MAMMARY TURMOR VIRUS RECEPTOR HOMOLOG 1, 2 MTVR1, 2"/>
    <property type="match status" value="1"/>
</dbReference>
<dbReference type="PROSITE" id="PS51198">
    <property type="entry name" value="UVRD_HELICASE_ATP_BIND"/>
    <property type="match status" value="1"/>
</dbReference>
<organism evidence="8 9">
    <name type="scientific">Skeletonema marinoi</name>
    <dbReference type="NCBI Taxonomy" id="267567"/>
    <lineage>
        <taxon>Eukaryota</taxon>
        <taxon>Sar</taxon>
        <taxon>Stramenopiles</taxon>
        <taxon>Ochrophyta</taxon>
        <taxon>Bacillariophyta</taxon>
        <taxon>Coscinodiscophyceae</taxon>
        <taxon>Thalassiosirophycidae</taxon>
        <taxon>Thalassiosirales</taxon>
        <taxon>Skeletonemataceae</taxon>
        <taxon>Skeletonema</taxon>
        <taxon>Skeletonema marinoi-dohrnii complex</taxon>
    </lineage>
</organism>
<evidence type="ECO:0000256" key="2">
    <source>
        <dbReference type="ARBA" id="ARBA00022801"/>
    </source>
</evidence>
<dbReference type="InterPro" id="IPR014016">
    <property type="entry name" value="UvrD-like_ATP-bd"/>
</dbReference>
<feature type="binding site" evidence="5">
    <location>
        <begin position="1872"/>
        <end position="1879"/>
    </location>
    <ligand>
        <name>ATP</name>
        <dbReference type="ChEBI" id="CHEBI:30616"/>
    </ligand>
</feature>
<dbReference type="GO" id="GO:0016787">
    <property type="term" value="F:hydrolase activity"/>
    <property type="evidence" value="ECO:0007669"/>
    <property type="project" value="UniProtKB-UniRule"/>
</dbReference>